<gene>
    <name evidence="3" type="ORF">B0J13DRAFT_162604</name>
</gene>
<protein>
    <recommendedName>
        <fullName evidence="2">Apple domain-containing protein</fullName>
    </recommendedName>
</protein>
<dbReference type="OrthoDB" id="5048388at2759"/>
<accession>A0A9P9DJE8</accession>
<evidence type="ECO:0000313" key="3">
    <source>
        <dbReference type="EMBL" id="KAH7120291.1"/>
    </source>
</evidence>
<dbReference type="InterPro" id="IPR003609">
    <property type="entry name" value="Pan_app"/>
</dbReference>
<keyword evidence="4" id="KW-1185">Reference proteome</keyword>
<reference evidence="3" key="1">
    <citation type="journal article" date="2021" name="Nat. Commun.">
        <title>Genetic determinants of endophytism in the Arabidopsis root mycobiome.</title>
        <authorList>
            <person name="Mesny F."/>
            <person name="Miyauchi S."/>
            <person name="Thiergart T."/>
            <person name="Pickel B."/>
            <person name="Atanasova L."/>
            <person name="Karlsson M."/>
            <person name="Huettel B."/>
            <person name="Barry K.W."/>
            <person name="Haridas S."/>
            <person name="Chen C."/>
            <person name="Bauer D."/>
            <person name="Andreopoulos W."/>
            <person name="Pangilinan J."/>
            <person name="LaButti K."/>
            <person name="Riley R."/>
            <person name="Lipzen A."/>
            <person name="Clum A."/>
            <person name="Drula E."/>
            <person name="Henrissat B."/>
            <person name="Kohler A."/>
            <person name="Grigoriev I.V."/>
            <person name="Martin F.M."/>
            <person name="Hacquard S."/>
        </authorList>
    </citation>
    <scope>NUCLEOTIDE SEQUENCE</scope>
    <source>
        <strain evidence="3">MPI-CAGE-AT-0021</strain>
    </source>
</reference>
<dbReference type="CDD" id="cd02795">
    <property type="entry name" value="CBM6-CBM35-CBM36_like"/>
    <property type="match status" value="1"/>
</dbReference>
<dbReference type="EMBL" id="JAGMUU010000028">
    <property type="protein sequence ID" value="KAH7120291.1"/>
    <property type="molecule type" value="Genomic_DNA"/>
</dbReference>
<dbReference type="Gene3D" id="2.60.120.260">
    <property type="entry name" value="Galactose-binding domain-like"/>
    <property type="match status" value="1"/>
</dbReference>
<organism evidence="3 4">
    <name type="scientific">Dactylonectria estremocensis</name>
    <dbReference type="NCBI Taxonomy" id="1079267"/>
    <lineage>
        <taxon>Eukaryota</taxon>
        <taxon>Fungi</taxon>
        <taxon>Dikarya</taxon>
        <taxon>Ascomycota</taxon>
        <taxon>Pezizomycotina</taxon>
        <taxon>Sordariomycetes</taxon>
        <taxon>Hypocreomycetidae</taxon>
        <taxon>Hypocreales</taxon>
        <taxon>Nectriaceae</taxon>
        <taxon>Dactylonectria</taxon>
    </lineage>
</organism>
<name>A0A9P9DJE8_9HYPO</name>
<sequence>MSSTKALALLALSALGQVVSAAAPAICTALDSAPEGAVCGKTGSMSNPFGRLFAIERLNLEQCASYCFSHGNCGTFLYSAASEGRCTLYESPVADHGFTEGETSEGSTYDVSCFSCSSNALIDLNFNTMQSVDDWSMEEIRRNTDDRTPQNFALMNQKINGANVLRVLDASDLDLDSERAVMTYNPTFDLVGGATYRLSFQVSSNLVNGAGFDLLTFYLATNDELINEYTPTDGVKVGDWTIFTTDITIHNADGGQGTFLFEAKASGLPLDWYFQWLYLQAL</sequence>
<evidence type="ECO:0000313" key="4">
    <source>
        <dbReference type="Proteomes" id="UP000717696"/>
    </source>
</evidence>
<dbReference type="PROSITE" id="PS50948">
    <property type="entry name" value="PAN"/>
    <property type="match status" value="1"/>
</dbReference>
<feature type="signal peptide" evidence="1">
    <location>
        <begin position="1"/>
        <end position="21"/>
    </location>
</feature>
<feature type="domain" description="Apple" evidence="2">
    <location>
        <begin position="39"/>
        <end position="113"/>
    </location>
</feature>
<feature type="chain" id="PRO_5040260446" description="Apple domain-containing protein" evidence="1">
    <location>
        <begin position="22"/>
        <end position="282"/>
    </location>
</feature>
<evidence type="ECO:0000259" key="2">
    <source>
        <dbReference type="PROSITE" id="PS50948"/>
    </source>
</evidence>
<keyword evidence="1" id="KW-0732">Signal</keyword>
<dbReference type="AlphaFoldDB" id="A0A9P9DJE8"/>
<evidence type="ECO:0000256" key="1">
    <source>
        <dbReference type="SAM" id="SignalP"/>
    </source>
</evidence>
<proteinExistence type="predicted"/>
<comment type="caution">
    <text evidence="3">The sequence shown here is derived from an EMBL/GenBank/DDBJ whole genome shotgun (WGS) entry which is preliminary data.</text>
</comment>
<dbReference type="Proteomes" id="UP000717696">
    <property type="component" value="Unassembled WGS sequence"/>
</dbReference>